<dbReference type="RefSeq" id="WP_057824631.1">
    <property type="nucleotide sequence ID" value="NZ_AZFX01000046.1"/>
</dbReference>
<dbReference type="Proteomes" id="UP000051315">
    <property type="component" value="Unassembled WGS sequence"/>
</dbReference>
<protein>
    <recommendedName>
        <fullName evidence="4 12">Ribosomal RNA small subunit methyltransferase E</fullName>
        <ecNumber evidence="3 12">2.1.1.193</ecNumber>
    </recommendedName>
</protein>
<comment type="catalytic activity">
    <reaction evidence="11 12">
        <text>uridine(1498) in 16S rRNA + S-adenosyl-L-methionine = N(3)-methyluridine(1498) in 16S rRNA + S-adenosyl-L-homocysteine + H(+)</text>
        <dbReference type="Rhea" id="RHEA:42920"/>
        <dbReference type="Rhea" id="RHEA-COMP:10283"/>
        <dbReference type="Rhea" id="RHEA-COMP:10284"/>
        <dbReference type="ChEBI" id="CHEBI:15378"/>
        <dbReference type="ChEBI" id="CHEBI:57856"/>
        <dbReference type="ChEBI" id="CHEBI:59789"/>
        <dbReference type="ChEBI" id="CHEBI:65315"/>
        <dbReference type="ChEBI" id="CHEBI:74502"/>
        <dbReference type="EC" id="2.1.1.193"/>
    </reaction>
</comment>
<dbReference type="Gene3D" id="3.40.1280.10">
    <property type="match status" value="1"/>
</dbReference>
<dbReference type="GO" id="GO:0070475">
    <property type="term" value="P:rRNA base methylation"/>
    <property type="evidence" value="ECO:0007669"/>
    <property type="project" value="TreeGrafter"/>
</dbReference>
<dbReference type="SUPFAM" id="SSF88697">
    <property type="entry name" value="PUA domain-like"/>
    <property type="match status" value="1"/>
</dbReference>
<dbReference type="PANTHER" id="PTHR30027">
    <property type="entry name" value="RIBOSOMAL RNA SMALL SUBUNIT METHYLTRANSFERASE E"/>
    <property type="match status" value="1"/>
</dbReference>
<comment type="subcellular location">
    <subcellularLocation>
        <location evidence="1 12">Cytoplasm</location>
    </subcellularLocation>
</comment>
<evidence type="ECO:0000256" key="6">
    <source>
        <dbReference type="ARBA" id="ARBA00022552"/>
    </source>
</evidence>
<evidence type="ECO:0000259" key="13">
    <source>
        <dbReference type="Pfam" id="PF04452"/>
    </source>
</evidence>
<evidence type="ECO:0000256" key="4">
    <source>
        <dbReference type="ARBA" id="ARBA00013673"/>
    </source>
</evidence>
<evidence type="ECO:0000256" key="12">
    <source>
        <dbReference type="PIRNR" id="PIRNR015601"/>
    </source>
</evidence>
<evidence type="ECO:0000256" key="9">
    <source>
        <dbReference type="ARBA" id="ARBA00022691"/>
    </source>
</evidence>
<dbReference type="AlphaFoldDB" id="A0A0R1VW02"/>
<dbReference type="PIRSF" id="PIRSF015601">
    <property type="entry name" value="MTase_slr0722"/>
    <property type="match status" value="1"/>
</dbReference>
<comment type="similarity">
    <text evidence="2 12">Belongs to the RNA methyltransferase RsmE family.</text>
</comment>
<evidence type="ECO:0000256" key="7">
    <source>
        <dbReference type="ARBA" id="ARBA00022603"/>
    </source>
</evidence>
<keyword evidence="8 12" id="KW-0808">Transferase</keyword>
<keyword evidence="5 12" id="KW-0963">Cytoplasm</keyword>
<evidence type="ECO:0000256" key="5">
    <source>
        <dbReference type="ARBA" id="ARBA00022490"/>
    </source>
</evidence>
<name>A0A0R1VW02_9LACO</name>
<feature type="domain" description="Ribosomal RNA small subunit methyltransferase E methyltransferase" evidence="13">
    <location>
        <begin position="75"/>
        <end position="251"/>
    </location>
</feature>
<dbReference type="InterPro" id="IPR046886">
    <property type="entry name" value="RsmE_MTase_dom"/>
</dbReference>
<gene>
    <name evidence="15" type="ORF">FC15_GL001628</name>
</gene>
<dbReference type="CDD" id="cd18084">
    <property type="entry name" value="RsmE-like"/>
    <property type="match status" value="1"/>
</dbReference>
<dbReference type="Pfam" id="PF04452">
    <property type="entry name" value="Methyltrans_RNA"/>
    <property type="match status" value="1"/>
</dbReference>
<evidence type="ECO:0000256" key="11">
    <source>
        <dbReference type="ARBA" id="ARBA00047944"/>
    </source>
</evidence>
<dbReference type="PATRIC" id="fig|1423735.3.peg.1688"/>
<evidence type="ECO:0000313" key="15">
    <source>
        <dbReference type="EMBL" id="KRM09682.1"/>
    </source>
</evidence>
<dbReference type="STRING" id="1423735.FC15_GL001628"/>
<comment type="caution">
    <text evidence="15">The sequence shown here is derived from an EMBL/GenBank/DDBJ whole genome shotgun (WGS) entry which is preliminary data.</text>
</comment>
<dbReference type="InterPro" id="IPR015947">
    <property type="entry name" value="PUA-like_sf"/>
</dbReference>
<dbReference type="NCBIfam" id="TIGR00046">
    <property type="entry name" value="RsmE family RNA methyltransferase"/>
    <property type="match status" value="1"/>
</dbReference>
<dbReference type="InterPro" id="IPR029026">
    <property type="entry name" value="tRNA_m1G_MTases_N"/>
</dbReference>
<proteinExistence type="inferred from homology"/>
<dbReference type="Pfam" id="PF20260">
    <property type="entry name" value="PUA_4"/>
    <property type="match status" value="1"/>
</dbReference>
<evidence type="ECO:0000256" key="8">
    <source>
        <dbReference type="ARBA" id="ARBA00022679"/>
    </source>
</evidence>
<dbReference type="GO" id="GO:0070042">
    <property type="term" value="F:rRNA (uridine-N3-)-methyltransferase activity"/>
    <property type="evidence" value="ECO:0007669"/>
    <property type="project" value="TreeGrafter"/>
</dbReference>
<evidence type="ECO:0000256" key="2">
    <source>
        <dbReference type="ARBA" id="ARBA00005528"/>
    </source>
</evidence>
<comment type="function">
    <text evidence="10 12">Specifically methylates the N3 position of the uracil ring of uridine 1498 (m3U1498) in 16S rRNA. Acts on the fully assembled 30S ribosomal subunit.</text>
</comment>
<keyword evidence="6 12" id="KW-0698">rRNA processing</keyword>
<evidence type="ECO:0000256" key="3">
    <source>
        <dbReference type="ARBA" id="ARBA00012328"/>
    </source>
</evidence>
<evidence type="ECO:0000256" key="10">
    <source>
        <dbReference type="ARBA" id="ARBA00025699"/>
    </source>
</evidence>
<sequence length="263" mass="29180">MQLFFIENVILPGTAFELPTSDYKHAVQVLRMQVGEQIHAVGSDGTAYLAKIVAIDEATSSIKALAEGVALPDTELPLDAEIICGLPKRDKAEWIVQKATELGANRIIFFSAERSIVQWRPQQIDKKLQRLQQIAHDAAAQSHRRRVPQVVYWSQLLTKLPEIGLNLVAYEEVVKAHEDFALVSAFQQLNHAVSDTQNQAEDTTIRMIFGPEGGLTEQEVARLADRQVQAVGLGPRILRTETAPLYFLSSLSYAIELLKGKNG</sequence>
<keyword evidence="7 12" id="KW-0489">Methyltransferase</keyword>
<dbReference type="InterPro" id="IPR029028">
    <property type="entry name" value="Alpha/beta_knot_MTases"/>
</dbReference>
<dbReference type="SUPFAM" id="SSF75217">
    <property type="entry name" value="alpha/beta knot"/>
    <property type="match status" value="1"/>
</dbReference>
<keyword evidence="9 12" id="KW-0949">S-adenosyl-L-methionine</keyword>
<dbReference type="OrthoDB" id="9815641at2"/>
<dbReference type="EC" id="2.1.1.193" evidence="3 12"/>
<dbReference type="InterPro" id="IPR006700">
    <property type="entry name" value="RsmE"/>
</dbReference>
<evidence type="ECO:0000259" key="14">
    <source>
        <dbReference type="Pfam" id="PF20260"/>
    </source>
</evidence>
<keyword evidence="16" id="KW-1185">Reference proteome</keyword>
<accession>A0A0R1VW02</accession>
<dbReference type="EMBL" id="AZFX01000046">
    <property type="protein sequence ID" value="KRM09682.1"/>
    <property type="molecule type" value="Genomic_DNA"/>
</dbReference>
<reference evidence="15 16" key="1">
    <citation type="journal article" date="2015" name="Genome Announc.">
        <title>Expanding the biotechnology potential of lactobacilli through comparative genomics of 213 strains and associated genera.</title>
        <authorList>
            <person name="Sun Z."/>
            <person name="Harris H.M."/>
            <person name="McCann A."/>
            <person name="Guo C."/>
            <person name="Argimon S."/>
            <person name="Zhang W."/>
            <person name="Yang X."/>
            <person name="Jeffery I.B."/>
            <person name="Cooney J.C."/>
            <person name="Kagawa T.F."/>
            <person name="Liu W."/>
            <person name="Song Y."/>
            <person name="Salvetti E."/>
            <person name="Wrobel A."/>
            <person name="Rasinkangas P."/>
            <person name="Parkhill J."/>
            <person name="Rea M.C."/>
            <person name="O'Sullivan O."/>
            <person name="Ritari J."/>
            <person name="Douillard F.P."/>
            <person name="Paul Ross R."/>
            <person name="Yang R."/>
            <person name="Briner A.E."/>
            <person name="Felis G.E."/>
            <person name="de Vos W.M."/>
            <person name="Barrangou R."/>
            <person name="Klaenhammer T.R."/>
            <person name="Caufield P.W."/>
            <person name="Cui Y."/>
            <person name="Zhang H."/>
            <person name="O'Toole P.W."/>
        </authorList>
    </citation>
    <scope>NUCLEOTIDE SEQUENCE [LARGE SCALE GENOMIC DNA]</scope>
    <source>
        <strain evidence="15 16">DSM 17758</strain>
    </source>
</reference>
<evidence type="ECO:0000313" key="16">
    <source>
        <dbReference type="Proteomes" id="UP000051315"/>
    </source>
</evidence>
<dbReference type="PANTHER" id="PTHR30027:SF3">
    <property type="entry name" value="16S RRNA (URACIL(1498)-N(3))-METHYLTRANSFERASE"/>
    <property type="match status" value="1"/>
</dbReference>
<organism evidence="15 16">
    <name type="scientific">Lapidilactobacillus concavus DSM 17758</name>
    <dbReference type="NCBI Taxonomy" id="1423735"/>
    <lineage>
        <taxon>Bacteria</taxon>
        <taxon>Bacillati</taxon>
        <taxon>Bacillota</taxon>
        <taxon>Bacilli</taxon>
        <taxon>Lactobacillales</taxon>
        <taxon>Lactobacillaceae</taxon>
        <taxon>Lapidilactobacillus</taxon>
    </lineage>
</organism>
<feature type="domain" description="Ribosomal RNA small subunit methyltransferase E PUA-like" evidence="14">
    <location>
        <begin position="19"/>
        <end position="57"/>
    </location>
</feature>
<dbReference type="GO" id="GO:0005737">
    <property type="term" value="C:cytoplasm"/>
    <property type="evidence" value="ECO:0007669"/>
    <property type="project" value="UniProtKB-SubCell"/>
</dbReference>
<dbReference type="InterPro" id="IPR046887">
    <property type="entry name" value="RsmE_PUA-like"/>
</dbReference>
<evidence type="ECO:0000256" key="1">
    <source>
        <dbReference type="ARBA" id="ARBA00004496"/>
    </source>
</evidence>